<dbReference type="EMBL" id="CP053564">
    <property type="protein sequence ID" value="QJY46607.1"/>
    <property type="molecule type" value="Genomic_DNA"/>
</dbReference>
<proteinExistence type="predicted"/>
<protein>
    <recommendedName>
        <fullName evidence="3">DUF559 domain-containing protein</fullName>
    </recommendedName>
</protein>
<dbReference type="Gene3D" id="3.40.960.10">
    <property type="entry name" value="VSR Endonuclease"/>
    <property type="match status" value="1"/>
</dbReference>
<evidence type="ECO:0000313" key="2">
    <source>
        <dbReference type="Proteomes" id="UP000505377"/>
    </source>
</evidence>
<dbReference type="AlphaFoldDB" id="A0A6M6JI67"/>
<dbReference type="InterPro" id="IPR011335">
    <property type="entry name" value="Restrct_endonuc-II-like"/>
</dbReference>
<name>A0A6M6JI67_9PSEU</name>
<accession>A0A6M6JI67</accession>
<dbReference type="Proteomes" id="UP000505377">
    <property type="component" value="Chromosome"/>
</dbReference>
<evidence type="ECO:0000313" key="1">
    <source>
        <dbReference type="EMBL" id="QJY46607.1"/>
    </source>
</evidence>
<dbReference type="RefSeq" id="WP_172158108.1">
    <property type="nucleotide sequence ID" value="NZ_CP053564.1"/>
</dbReference>
<organism evidence="1 2">
    <name type="scientific">Pseudonocardia broussonetiae</name>
    <dbReference type="NCBI Taxonomy" id="2736640"/>
    <lineage>
        <taxon>Bacteria</taxon>
        <taxon>Bacillati</taxon>
        <taxon>Actinomycetota</taxon>
        <taxon>Actinomycetes</taxon>
        <taxon>Pseudonocardiales</taxon>
        <taxon>Pseudonocardiaceae</taxon>
        <taxon>Pseudonocardia</taxon>
    </lineage>
</organism>
<gene>
    <name evidence="1" type="ORF">HOP40_12920</name>
</gene>
<evidence type="ECO:0008006" key="3">
    <source>
        <dbReference type="Google" id="ProtNLM"/>
    </source>
</evidence>
<reference evidence="1 2" key="1">
    <citation type="submission" date="2020-05" db="EMBL/GenBank/DDBJ databases">
        <authorList>
            <person name="Mo P."/>
        </authorList>
    </citation>
    <scope>NUCLEOTIDE SEQUENCE [LARGE SCALE GENOMIC DNA]</scope>
    <source>
        <strain evidence="1 2">Gen01</strain>
    </source>
</reference>
<dbReference type="KEGG" id="pbro:HOP40_12920"/>
<sequence length="296" mass="33138">MDIPIPGLHGAYRRRDLIAAAGRRSADELVRAGVLRPLWTALVESPRFLDPCTRGGAALLATGDRSVLVDATAAHLHGCRSVDVASTHVRIPYGREFRSRPGLTVHHGRWPDDDVEDLDGLRVLALDHVVADLLCTPDGLAALAVTDEALRLARPHQEQLRSAIGTRLRHRADPRGSARGAVLLGLASAEAESPPESWIRYRLLEDGFPIPEVNWQILQDGREIFRIDLAWPQQRIAFEYDGYEPHLGRAEQDAARQEELERRGWIVVRAGKEDLRSMMRVRAELRAAFARRGYTW</sequence>
<dbReference type="SUPFAM" id="SSF52980">
    <property type="entry name" value="Restriction endonuclease-like"/>
    <property type="match status" value="1"/>
</dbReference>
<keyword evidence="2" id="KW-1185">Reference proteome</keyword>